<evidence type="ECO:0000256" key="2">
    <source>
        <dbReference type="ARBA" id="ARBA00006916"/>
    </source>
</evidence>
<evidence type="ECO:0000256" key="5">
    <source>
        <dbReference type="ARBA" id="ARBA00022552"/>
    </source>
</evidence>
<keyword evidence="7" id="KW-0539">Nucleus</keyword>
<evidence type="ECO:0000256" key="3">
    <source>
        <dbReference type="ARBA" id="ARBA00018689"/>
    </source>
</evidence>
<dbReference type="PANTHER" id="PTHR33911">
    <property type="entry name" value="RRNA-PROCESSING PROTEIN EFG1"/>
    <property type="match status" value="1"/>
</dbReference>
<keyword evidence="6 8" id="KW-0175">Coiled coil</keyword>
<dbReference type="InterPro" id="IPR050786">
    <property type="entry name" value="EFG1_rRNA-proc"/>
</dbReference>
<evidence type="ECO:0000313" key="11">
    <source>
        <dbReference type="Proteomes" id="UP000000707"/>
    </source>
</evidence>
<name>G3B4H3_CANTC</name>
<evidence type="ECO:0000256" key="6">
    <source>
        <dbReference type="ARBA" id="ARBA00023054"/>
    </source>
</evidence>
<dbReference type="KEGG" id="cten:18250277"/>
<dbReference type="GO" id="GO:0000462">
    <property type="term" value="P:maturation of SSU-rRNA from tricistronic rRNA transcript (SSU-rRNA, 5.8S rRNA, LSU-rRNA)"/>
    <property type="evidence" value="ECO:0007669"/>
    <property type="project" value="TreeGrafter"/>
</dbReference>
<sequence>MPSKGFINKKGDRNPGSDVSKVLASGSGKIKKKIRDIHRLLQRPTLPADVRVNNERTLKALEVQLNNVVQKSNEKKNAKKYHMVRFFERKKATRLVKQARIALSAAEESNDRKAAKKARVFLKHKEIDLVYTVLFPKMEKYISLYPNSKNEDESSLPPKALEGMKRADQRRIEFRKHIEKLMKEEKLPFSLEDVLKGKKFEADQGTAVTDKQEIDAPQKKSQGSEVDEFFEDGSD</sequence>
<dbReference type="EMBL" id="GL996521">
    <property type="protein sequence ID" value="EGV63828.1"/>
    <property type="molecule type" value="Genomic_DNA"/>
</dbReference>
<evidence type="ECO:0000256" key="8">
    <source>
        <dbReference type="SAM" id="Coils"/>
    </source>
</evidence>
<comment type="similarity">
    <text evidence="2">Belongs to the EFG1 family.</text>
</comment>
<keyword evidence="11" id="KW-1185">Reference proteome</keyword>
<dbReference type="AlphaFoldDB" id="G3B4H3"/>
<reference evidence="10 11" key="1">
    <citation type="journal article" date="2011" name="Proc. Natl. Acad. Sci. U.S.A.">
        <title>Comparative genomics of xylose-fermenting fungi for enhanced biofuel production.</title>
        <authorList>
            <person name="Wohlbach D.J."/>
            <person name="Kuo A."/>
            <person name="Sato T.K."/>
            <person name="Potts K.M."/>
            <person name="Salamov A.A."/>
            <person name="LaButti K.M."/>
            <person name="Sun H."/>
            <person name="Clum A."/>
            <person name="Pangilinan J.L."/>
            <person name="Lindquist E.A."/>
            <person name="Lucas S."/>
            <person name="Lapidus A."/>
            <person name="Jin M."/>
            <person name="Gunawan C."/>
            <person name="Balan V."/>
            <person name="Dale B.E."/>
            <person name="Jeffries T.W."/>
            <person name="Zinkel R."/>
            <person name="Barry K.W."/>
            <person name="Grigoriev I.V."/>
            <person name="Gasch A.P."/>
        </authorList>
    </citation>
    <scope>NUCLEOTIDE SEQUENCE [LARGE SCALE GENOMIC DNA]</scope>
    <source>
        <strain evidence="11">ATCC 10573 / BCRC 21748 / CBS 615 / JCM 9827 / NBRC 10315 / NRRL Y-1498 / VKM Y-70</strain>
    </source>
</reference>
<feature type="compositionally biased region" description="Acidic residues" evidence="9">
    <location>
        <begin position="225"/>
        <end position="235"/>
    </location>
</feature>
<dbReference type="eggNOG" id="KOG4484">
    <property type="taxonomic scope" value="Eukaryota"/>
</dbReference>
<evidence type="ECO:0000256" key="4">
    <source>
        <dbReference type="ARBA" id="ARBA00019827"/>
    </source>
</evidence>
<organism evidence="11">
    <name type="scientific">Candida tenuis (strain ATCC 10573 / BCRC 21748 / CBS 615 / JCM 9827 / NBRC 10315 / NRRL Y-1498 / VKM Y-70)</name>
    <name type="common">Yeast</name>
    <name type="synonym">Yamadazyma tenuis</name>
    <dbReference type="NCBI Taxonomy" id="590646"/>
    <lineage>
        <taxon>Eukaryota</taxon>
        <taxon>Fungi</taxon>
        <taxon>Dikarya</taxon>
        <taxon>Ascomycota</taxon>
        <taxon>Saccharomycotina</taxon>
        <taxon>Pichiomycetes</taxon>
        <taxon>Debaryomycetaceae</taxon>
        <taxon>Yamadazyma</taxon>
    </lineage>
</organism>
<dbReference type="Pfam" id="PF10153">
    <property type="entry name" value="Efg1"/>
    <property type="match status" value="1"/>
</dbReference>
<comment type="subcellular location">
    <subcellularLocation>
        <location evidence="1">Nucleus</location>
        <location evidence="1">Nucleolus</location>
    </subcellularLocation>
</comment>
<dbReference type="STRING" id="590646.G3B4H3"/>
<evidence type="ECO:0000256" key="9">
    <source>
        <dbReference type="SAM" id="MobiDB-lite"/>
    </source>
</evidence>
<dbReference type="PANTHER" id="PTHR33911:SF1">
    <property type="entry name" value="RRNA-PROCESSING PROTEIN EFG1"/>
    <property type="match status" value="1"/>
</dbReference>
<gene>
    <name evidence="10" type="ORF">CANTEDRAFT_93337</name>
</gene>
<accession>G3B4H3</accession>
<dbReference type="GO" id="GO:0005730">
    <property type="term" value="C:nucleolus"/>
    <property type="evidence" value="ECO:0007669"/>
    <property type="project" value="UniProtKB-SubCell"/>
</dbReference>
<proteinExistence type="inferred from homology"/>
<feature type="region of interest" description="Disordered" evidence="9">
    <location>
        <begin position="205"/>
        <end position="235"/>
    </location>
</feature>
<keyword evidence="5" id="KW-0698">rRNA processing</keyword>
<dbReference type="InterPro" id="IPR019310">
    <property type="entry name" value="Efg1"/>
</dbReference>
<feature type="coiled-coil region" evidence="8">
    <location>
        <begin position="58"/>
        <end position="109"/>
    </location>
</feature>
<dbReference type="GO" id="GO:0030688">
    <property type="term" value="C:preribosome, small subunit precursor"/>
    <property type="evidence" value="ECO:0007669"/>
    <property type="project" value="TreeGrafter"/>
</dbReference>
<protein>
    <recommendedName>
        <fullName evidence="3">rRNA-processing protein EFG1</fullName>
    </recommendedName>
    <alternativeName>
        <fullName evidence="4">rRNA-processing protein efg1</fullName>
    </alternativeName>
</protein>
<evidence type="ECO:0000313" key="10">
    <source>
        <dbReference type="EMBL" id="EGV63828.1"/>
    </source>
</evidence>
<evidence type="ECO:0000256" key="7">
    <source>
        <dbReference type="ARBA" id="ARBA00023242"/>
    </source>
</evidence>
<feature type="region of interest" description="Disordered" evidence="9">
    <location>
        <begin position="1"/>
        <end position="24"/>
    </location>
</feature>
<dbReference type="HOGENOM" id="CLU_066912_2_0_1"/>
<dbReference type="GeneID" id="18250277"/>
<evidence type="ECO:0000256" key="1">
    <source>
        <dbReference type="ARBA" id="ARBA00004604"/>
    </source>
</evidence>
<dbReference type="OrthoDB" id="47732at2759"/>
<dbReference type="Proteomes" id="UP000000707">
    <property type="component" value="Unassembled WGS sequence"/>
</dbReference>